<evidence type="ECO:0000256" key="1">
    <source>
        <dbReference type="ARBA" id="ARBA00004370"/>
    </source>
</evidence>
<dbReference type="SMART" id="SM00175">
    <property type="entry name" value="RAB"/>
    <property type="match status" value="1"/>
</dbReference>
<dbReference type="PANTHER" id="PTHR24072">
    <property type="entry name" value="RHO FAMILY GTPASE"/>
    <property type="match status" value="1"/>
</dbReference>
<dbReference type="PROSITE" id="PS51419">
    <property type="entry name" value="RAB"/>
    <property type="match status" value="1"/>
</dbReference>
<dbReference type="SMART" id="SM00173">
    <property type="entry name" value="RAS"/>
    <property type="match status" value="1"/>
</dbReference>
<name>A0A0N5AI47_9BILA</name>
<dbReference type="Pfam" id="PF00071">
    <property type="entry name" value="Ras"/>
    <property type="match status" value="1"/>
</dbReference>
<evidence type="ECO:0000313" key="6">
    <source>
        <dbReference type="WBParaSite" id="SMUV_0000407701-mRNA-1"/>
    </source>
</evidence>
<dbReference type="Proteomes" id="UP000046393">
    <property type="component" value="Unplaced"/>
</dbReference>
<proteinExistence type="predicted"/>
<keyword evidence="5" id="KW-1185">Reference proteome</keyword>
<dbReference type="WBParaSite" id="SMUV_0000407701-mRNA-1">
    <property type="protein sequence ID" value="SMUV_0000407701-mRNA-1"/>
    <property type="gene ID" value="SMUV_0000407701"/>
</dbReference>
<comment type="subcellular location">
    <subcellularLocation>
        <location evidence="1">Membrane</location>
    </subcellularLocation>
</comment>
<sequence length="198" mass="22221">MERVIKCVAVGDAKIGKTDLIQKFSKGRYIPADYESQPVTSFENCNVKGVTVDGEPYSLRLFDTGSLEDSLPSRLRLYPNTDIFLICFSVIVPTSFESIKTQWLPEIRQNCPAAKFLIIGLQVDLRHTLKKTLARGENLFITTEEGNSLARELGAIKYVECSSHARSAMKKVFDEVILGLMKADRNYKGKEKSACMIM</sequence>
<dbReference type="SUPFAM" id="SSF52540">
    <property type="entry name" value="P-loop containing nucleoside triphosphate hydrolases"/>
    <property type="match status" value="1"/>
</dbReference>
<dbReference type="InterPro" id="IPR027417">
    <property type="entry name" value="P-loop_NTPase"/>
</dbReference>
<keyword evidence="3" id="KW-0342">GTP-binding</keyword>
<dbReference type="InterPro" id="IPR005225">
    <property type="entry name" value="Small_GTP-bd"/>
</dbReference>
<evidence type="ECO:0000256" key="3">
    <source>
        <dbReference type="ARBA" id="ARBA00023134"/>
    </source>
</evidence>
<organism evidence="5 6">
    <name type="scientific">Syphacia muris</name>
    <dbReference type="NCBI Taxonomy" id="451379"/>
    <lineage>
        <taxon>Eukaryota</taxon>
        <taxon>Metazoa</taxon>
        <taxon>Ecdysozoa</taxon>
        <taxon>Nematoda</taxon>
        <taxon>Chromadorea</taxon>
        <taxon>Rhabditida</taxon>
        <taxon>Spirurina</taxon>
        <taxon>Oxyuridomorpha</taxon>
        <taxon>Oxyuroidea</taxon>
        <taxon>Oxyuridae</taxon>
        <taxon>Syphacia</taxon>
    </lineage>
</organism>
<dbReference type="PROSITE" id="PS51421">
    <property type="entry name" value="RAS"/>
    <property type="match status" value="1"/>
</dbReference>
<dbReference type="SMART" id="SM00174">
    <property type="entry name" value="RHO"/>
    <property type="match status" value="1"/>
</dbReference>
<keyword evidence="2" id="KW-0547">Nucleotide-binding</keyword>
<keyword evidence="4" id="KW-0472">Membrane</keyword>
<dbReference type="GO" id="GO:0007264">
    <property type="term" value="P:small GTPase-mediated signal transduction"/>
    <property type="evidence" value="ECO:0007669"/>
    <property type="project" value="InterPro"/>
</dbReference>
<dbReference type="GO" id="GO:0005525">
    <property type="term" value="F:GTP binding"/>
    <property type="evidence" value="ECO:0007669"/>
    <property type="project" value="UniProtKB-KW"/>
</dbReference>
<dbReference type="CDD" id="cd00157">
    <property type="entry name" value="Rho"/>
    <property type="match status" value="1"/>
</dbReference>
<dbReference type="Gene3D" id="3.40.50.300">
    <property type="entry name" value="P-loop containing nucleotide triphosphate hydrolases"/>
    <property type="match status" value="1"/>
</dbReference>
<dbReference type="PRINTS" id="PR00449">
    <property type="entry name" value="RASTRNSFRMNG"/>
</dbReference>
<accession>A0A0N5AI47</accession>
<dbReference type="AlphaFoldDB" id="A0A0N5AI47"/>
<dbReference type="NCBIfam" id="TIGR00231">
    <property type="entry name" value="small_GTP"/>
    <property type="match status" value="1"/>
</dbReference>
<dbReference type="GO" id="GO:0016020">
    <property type="term" value="C:membrane"/>
    <property type="evidence" value="ECO:0007669"/>
    <property type="project" value="UniProtKB-SubCell"/>
</dbReference>
<protein>
    <submittedName>
        <fullName evidence="6">Ras-related C3 botulinum toxin substrate 1</fullName>
    </submittedName>
</protein>
<reference evidence="6" key="1">
    <citation type="submission" date="2017-02" db="UniProtKB">
        <authorList>
            <consortium name="WormBaseParasite"/>
        </authorList>
    </citation>
    <scope>IDENTIFICATION</scope>
</reference>
<dbReference type="InterPro" id="IPR001806">
    <property type="entry name" value="Small_GTPase"/>
</dbReference>
<dbReference type="InterPro" id="IPR003578">
    <property type="entry name" value="Small_GTPase_Rho"/>
</dbReference>
<dbReference type="PROSITE" id="PS51420">
    <property type="entry name" value="RHO"/>
    <property type="match status" value="1"/>
</dbReference>
<evidence type="ECO:0000313" key="5">
    <source>
        <dbReference type="Proteomes" id="UP000046393"/>
    </source>
</evidence>
<dbReference type="FunFam" id="3.40.50.300:FF:002060">
    <property type="entry name" value="Rho family GTPase"/>
    <property type="match status" value="1"/>
</dbReference>
<dbReference type="GO" id="GO:0003924">
    <property type="term" value="F:GTPase activity"/>
    <property type="evidence" value="ECO:0007669"/>
    <property type="project" value="InterPro"/>
</dbReference>
<evidence type="ECO:0000256" key="4">
    <source>
        <dbReference type="ARBA" id="ARBA00023136"/>
    </source>
</evidence>
<dbReference type="STRING" id="451379.A0A0N5AI47"/>
<evidence type="ECO:0000256" key="2">
    <source>
        <dbReference type="ARBA" id="ARBA00022741"/>
    </source>
</evidence>